<gene>
    <name evidence="1" type="ORF">Cni_G13744</name>
</gene>
<organism evidence="1 2">
    <name type="scientific">Canna indica</name>
    <name type="common">Indian-shot</name>
    <dbReference type="NCBI Taxonomy" id="4628"/>
    <lineage>
        <taxon>Eukaryota</taxon>
        <taxon>Viridiplantae</taxon>
        <taxon>Streptophyta</taxon>
        <taxon>Embryophyta</taxon>
        <taxon>Tracheophyta</taxon>
        <taxon>Spermatophyta</taxon>
        <taxon>Magnoliopsida</taxon>
        <taxon>Liliopsida</taxon>
        <taxon>Zingiberales</taxon>
        <taxon>Cannaceae</taxon>
        <taxon>Canna</taxon>
    </lineage>
</organism>
<protein>
    <submittedName>
        <fullName evidence="1">52 kDa repressor of the inhibitor of the protein kinase</fullName>
    </submittedName>
</protein>
<dbReference type="InterPro" id="IPR055298">
    <property type="entry name" value="AtLOH3-like"/>
</dbReference>
<evidence type="ECO:0000313" key="1">
    <source>
        <dbReference type="EMBL" id="WOL05021.1"/>
    </source>
</evidence>
<sequence>MRLLEGIESGEIKTGSGKNQMSTLKRASDTRWSSFFSTVVSLIKLFSVVIDVLEFVRENGNREQRGEALLLLKGLQCFDTAFSLHLMKHILGITHELSQALQKKDQDIVNAMQAVQIAKQRLQKFRDSGWDNLLEEIALFCSKMNINVSDMNDIYVSVGRPRRNVERNTNLHRYKLQELNSRFNEVNTELLLCVACLSPIDAFSSFDKRKLLRLAEFYPVEFSSIEIDLLDNQLESYIIDMTSHQGFLNLSGLTDLATQMVKYKKHRLYSLVYRLITLALISPIATATVEHTISAMKNVNN</sequence>
<dbReference type="EMBL" id="CP136893">
    <property type="protein sequence ID" value="WOL05021.1"/>
    <property type="molecule type" value="Genomic_DNA"/>
</dbReference>
<name>A0AAQ3KGB3_9LILI</name>
<keyword evidence="2" id="KW-1185">Reference proteome</keyword>
<dbReference type="PANTHER" id="PTHR11697:SF230">
    <property type="entry name" value="ZINC FINGER, MYM DOMAIN CONTAINING 1"/>
    <property type="match status" value="1"/>
</dbReference>
<dbReference type="Proteomes" id="UP001327560">
    <property type="component" value="Chromosome 4"/>
</dbReference>
<reference evidence="1 2" key="1">
    <citation type="submission" date="2023-10" db="EMBL/GenBank/DDBJ databases">
        <title>Chromosome-scale genome assembly provides insights into flower coloration mechanisms of Canna indica.</title>
        <authorList>
            <person name="Li C."/>
        </authorList>
    </citation>
    <scope>NUCLEOTIDE SEQUENCE [LARGE SCALE GENOMIC DNA]</scope>
    <source>
        <tissue evidence="1">Flower</tissue>
    </source>
</reference>
<proteinExistence type="predicted"/>
<dbReference type="AlphaFoldDB" id="A0AAQ3KGB3"/>
<dbReference type="PANTHER" id="PTHR11697">
    <property type="entry name" value="GENERAL TRANSCRIPTION FACTOR 2-RELATED ZINC FINGER PROTEIN"/>
    <property type="match status" value="1"/>
</dbReference>
<accession>A0AAQ3KGB3</accession>
<evidence type="ECO:0000313" key="2">
    <source>
        <dbReference type="Proteomes" id="UP001327560"/>
    </source>
</evidence>